<comment type="caution">
    <text evidence="5">The sequence shown here is derived from an EMBL/GenBank/DDBJ whole genome shotgun (WGS) entry which is preliminary data.</text>
</comment>
<feature type="domain" description="Lsr2 DNA-binding" evidence="4">
    <location>
        <begin position="132"/>
        <end position="166"/>
    </location>
</feature>
<keyword evidence="2" id="KW-0175">Coiled coil</keyword>
<dbReference type="RefSeq" id="WP_337330710.1">
    <property type="nucleotide sequence ID" value="NZ_JBBDGM010000001.1"/>
</dbReference>
<evidence type="ECO:0000313" key="6">
    <source>
        <dbReference type="Proteomes" id="UP001371224"/>
    </source>
</evidence>
<dbReference type="Gene3D" id="4.10.320.10">
    <property type="entry name" value="E3-binding domain"/>
    <property type="match status" value="1"/>
</dbReference>
<reference evidence="5 6" key="1">
    <citation type="submission" date="2024-02" db="EMBL/GenBank/DDBJ databases">
        <authorList>
            <person name="Saticioglu I.B."/>
        </authorList>
    </citation>
    <scope>NUCLEOTIDE SEQUENCE [LARGE SCALE GENOMIC DNA]</scope>
    <source>
        <strain evidence="5 6">Mu-80</strain>
    </source>
</reference>
<dbReference type="InterPro" id="IPR036625">
    <property type="entry name" value="E3-bd_dom_sf"/>
</dbReference>
<evidence type="ECO:0000256" key="2">
    <source>
        <dbReference type="SAM" id="Coils"/>
    </source>
</evidence>
<evidence type="ECO:0000259" key="4">
    <source>
        <dbReference type="Pfam" id="PF23359"/>
    </source>
</evidence>
<dbReference type="EMBL" id="JBBDGM010000001">
    <property type="protein sequence ID" value="MEJ1087037.1"/>
    <property type="molecule type" value="Genomic_DNA"/>
</dbReference>
<keyword evidence="1" id="KW-0238">DNA-binding</keyword>
<gene>
    <name evidence="5" type="ORF">WDU99_01755</name>
</gene>
<keyword evidence="6" id="KW-1185">Reference proteome</keyword>
<evidence type="ECO:0000313" key="5">
    <source>
        <dbReference type="EMBL" id="MEJ1087037.1"/>
    </source>
</evidence>
<accession>A0ABU8L6T4</accession>
<dbReference type="Pfam" id="PF23359">
    <property type="entry name" value="Lsr2_DNA-bd"/>
    <property type="match status" value="1"/>
</dbReference>
<dbReference type="InterPro" id="IPR055370">
    <property type="entry name" value="Lsr2_DNA-bd"/>
</dbReference>
<dbReference type="Proteomes" id="UP001371224">
    <property type="component" value="Unassembled WGS sequence"/>
</dbReference>
<feature type="coiled-coil region" evidence="2">
    <location>
        <begin position="270"/>
        <end position="329"/>
    </location>
</feature>
<feature type="region of interest" description="Disordered" evidence="3">
    <location>
        <begin position="76"/>
        <end position="136"/>
    </location>
</feature>
<evidence type="ECO:0000256" key="1">
    <source>
        <dbReference type="ARBA" id="ARBA00023125"/>
    </source>
</evidence>
<proteinExistence type="predicted"/>
<name>A0ABU8L6T4_9MICO</name>
<organism evidence="5 6">
    <name type="scientific">Microbacterium bandirmense</name>
    <dbReference type="NCBI Taxonomy" id="3122050"/>
    <lineage>
        <taxon>Bacteria</taxon>
        <taxon>Bacillati</taxon>
        <taxon>Actinomycetota</taxon>
        <taxon>Actinomycetes</taxon>
        <taxon>Micrococcales</taxon>
        <taxon>Microbacteriaceae</taxon>
        <taxon>Microbacterium</taxon>
    </lineage>
</organism>
<evidence type="ECO:0000256" key="3">
    <source>
        <dbReference type="SAM" id="MobiDB-lite"/>
    </source>
</evidence>
<protein>
    <submittedName>
        <fullName evidence="5">Histone-like nucleoid-structuring protein Lsr2</fullName>
    </submittedName>
</protein>
<sequence length="389" mass="42486">MMSSADLLEDGFPHGTPQGYDQGCHSAGGCPTGAEYGLSCKTAKMRSRNDYQYQQLARSGATVAEIADALGLIGHAPTAAPKKPARKSKTAPKVADELDQPATATADVDSDEPPAPAEAPAEDATDQTTTPKHTTRDVRAWARQKGYDVSDRGIIRQEIVDHYWEAHGLLDDTADTEQPTDQTPKTTIDLTDPHKIRAFVGPLRNDDGSLNTSRVAQEATLRERAGLPAWIAELDAPATTPEAEKTQADDRPDYGTMNLEHDLTETIAERDRARDLAARLGEELARSEEQREHERLIRAQELLKDHRTIEHLQNALAAASTALHTTERALELVLQKWDDATRQPNITVDMEERAAAVVAEVTGEPRIGRFERTMARAILTAALAAGDEQ</sequence>